<feature type="compositionally biased region" description="Basic and acidic residues" evidence="1">
    <location>
        <begin position="125"/>
        <end position="135"/>
    </location>
</feature>
<dbReference type="GO" id="GO:0007129">
    <property type="term" value="P:homologous chromosome pairing at meiosis"/>
    <property type="evidence" value="ECO:0007669"/>
    <property type="project" value="InterPro"/>
</dbReference>
<protein>
    <recommendedName>
        <fullName evidence="4">Spermatogenesis-associated protein 22</fullName>
    </recommendedName>
</protein>
<gene>
    <name evidence="2" type="primary">SPATA22</name>
</gene>
<feature type="compositionally biased region" description="Low complexity" evidence="1">
    <location>
        <begin position="62"/>
        <end position="71"/>
    </location>
</feature>
<dbReference type="PANTHER" id="PTHR35258:SF1">
    <property type="entry name" value="SPERMATOGENESIS-ASSOCIATED PROTEIN 22"/>
    <property type="match status" value="1"/>
</dbReference>
<reference evidence="2" key="3">
    <citation type="submission" date="2025-09" db="UniProtKB">
        <authorList>
            <consortium name="Ensembl"/>
        </authorList>
    </citation>
    <scope>IDENTIFICATION</scope>
</reference>
<sequence>MTSNPSESEEFGPSKSLWTKQTSLPAQPSSGRGFAPLPHPRKPPTSWPRVGQQWAHVKPESSRPSSSNVPSQMKPSTSGHQAAQHWAFNRPTGSSVQPNPVPCLPSTPKGQKQATQWRFRSLPEPGKETDGRPDAFHTPTPTPTQVKGDKEPLRILTAAIGGMRHWSRFKDKMPLMFEIFATLDSAVTLGKYGAKSFLMRTGRDVVSCIYYENDLELPRLIRGQVHRCVGNYDPLKDLLTCVSVRVATPSEQRNAQDSVRASDAEMNQVAQCISEI</sequence>
<evidence type="ECO:0000256" key="1">
    <source>
        <dbReference type="SAM" id="MobiDB-lite"/>
    </source>
</evidence>
<accession>A0AAY4EU57</accession>
<reference evidence="2 3" key="1">
    <citation type="submission" date="2020-06" db="EMBL/GenBank/DDBJ databases">
        <authorList>
            <consortium name="Wellcome Sanger Institute Data Sharing"/>
        </authorList>
    </citation>
    <scope>NUCLEOTIDE SEQUENCE [LARGE SCALE GENOMIC DNA]</scope>
</reference>
<dbReference type="InterPro" id="IPR033536">
    <property type="entry name" value="Spata22"/>
</dbReference>
<dbReference type="Proteomes" id="UP000694580">
    <property type="component" value="Chromosome 6"/>
</dbReference>
<evidence type="ECO:0000313" key="3">
    <source>
        <dbReference type="Proteomes" id="UP000694580"/>
    </source>
</evidence>
<dbReference type="GO" id="GO:0051445">
    <property type="term" value="P:regulation of meiotic cell cycle"/>
    <property type="evidence" value="ECO:0007669"/>
    <property type="project" value="TreeGrafter"/>
</dbReference>
<dbReference type="GO" id="GO:0007276">
    <property type="term" value="P:gamete generation"/>
    <property type="evidence" value="ECO:0007669"/>
    <property type="project" value="InterPro"/>
</dbReference>
<dbReference type="Ensembl" id="ENSDCDT00010071532.1">
    <property type="protein sequence ID" value="ENSDCDP00010060781.1"/>
    <property type="gene ID" value="ENSDCDG00010033694.1"/>
</dbReference>
<dbReference type="PANTHER" id="PTHR35258">
    <property type="entry name" value="SPERMATOGENESIS-ASSOCIATED PROTEIN 22"/>
    <property type="match status" value="1"/>
</dbReference>
<evidence type="ECO:0000313" key="2">
    <source>
        <dbReference type="Ensembl" id="ENSDCDP00010060781.1"/>
    </source>
</evidence>
<feature type="compositionally biased region" description="Polar residues" evidence="1">
    <location>
        <begin position="108"/>
        <end position="118"/>
    </location>
</feature>
<dbReference type="AlphaFoldDB" id="A0AAY4EU57"/>
<evidence type="ECO:0008006" key="4">
    <source>
        <dbReference type="Google" id="ProtNLM"/>
    </source>
</evidence>
<feature type="region of interest" description="Disordered" evidence="1">
    <location>
        <begin position="1"/>
        <end position="148"/>
    </location>
</feature>
<reference evidence="2" key="2">
    <citation type="submission" date="2025-08" db="UniProtKB">
        <authorList>
            <consortium name="Ensembl"/>
        </authorList>
    </citation>
    <scope>IDENTIFICATION</scope>
</reference>
<feature type="compositionally biased region" description="Polar residues" evidence="1">
    <location>
        <begin position="16"/>
        <end position="30"/>
    </location>
</feature>
<organism evidence="2 3">
    <name type="scientific">Denticeps clupeoides</name>
    <name type="common">denticle herring</name>
    <dbReference type="NCBI Taxonomy" id="299321"/>
    <lineage>
        <taxon>Eukaryota</taxon>
        <taxon>Metazoa</taxon>
        <taxon>Chordata</taxon>
        <taxon>Craniata</taxon>
        <taxon>Vertebrata</taxon>
        <taxon>Euteleostomi</taxon>
        <taxon>Actinopterygii</taxon>
        <taxon>Neopterygii</taxon>
        <taxon>Teleostei</taxon>
        <taxon>Clupei</taxon>
        <taxon>Clupeiformes</taxon>
        <taxon>Denticipitoidei</taxon>
        <taxon>Denticipitidae</taxon>
        <taxon>Denticeps</taxon>
    </lineage>
</organism>
<dbReference type="GO" id="GO:0000711">
    <property type="term" value="P:meiotic DNA repair synthesis"/>
    <property type="evidence" value="ECO:0007669"/>
    <property type="project" value="InterPro"/>
</dbReference>
<dbReference type="GeneTree" id="ENSGT00390000018151"/>
<keyword evidence="3" id="KW-1185">Reference proteome</keyword>
<proteinExistence type="predicted"/>
<name>A0AAY4EU57_9TELE</name>